<evidence type="ECO:0000256" key="3">
    <source>
        <dbReference type="ARBA" id="ARBA00022741"/>
    </source>
</evidence>
<evidence type="ECO:0000313" key="5">
    <source>
        <dbReference type="EMBL" id="KAI6648483.1"/>
    </source>
</evidence>
<keyword evidence="4" id="KW-0342">GTP-binding</keyword>
<evidence type="ECO:0000256" key="2">
    <source>
        <dbReference type="ARBA" id="ARBA00022701"/>
    </source>
</evidence>
<dbReference type="GO" id="GO:0007017">
    <property type="term" value="P:microtubule-based process"/>
    <property type="evidence" value="ECO:0007669"/>
    <property type="project" value="InterPro"/>
</dbReference>
<dbReference type="Gene3D" id="1.10.287.600">
    <property type="entry name" value="Helix hairpin bin"/>
    <property type="match status" value="1"/>
</dbReference>
<dbReference type="SUPFAM" id="SSF55307">
    <property type="entry name" value="Tubulin C-terminal domain-like"/>
    <property type="match status" value="1"/>
</dbReference>
<dbReference type="Proteomes" id="UP001165289">
    <property type="component" value="Unassembled WGS sequence"/>
</dbReference>
<keyword evidence="6" id="KW-1185">Reference proteome</keyword>
<dbReference type="PRINTS" id="PR01224">
    <property type="entry name" value="DELTATUBULIN"/>
</dbReference>
<proteinExistence type="inferred from homology"/>
<evidence type="ECO:0000313" key="6">
    <source>
        <dbReference type="Proteomes" id="UP001165289"/>
    </source>
</evidence>
<comment type="similarity">
    <text evidence="1">Belongs to the tubulin family.</text>
</comment>
<dbReference type="GO" id="GO:0005200">
    <property type="term" value="F:structural constituent of cytoskeleton"/>
    <property type="evidence" value="ECO:0007669"/>
    <property type="project" value="InterPro"/>
</dbReference>
<dbReference type="AlphaFoldDB" id="A0AAV7JI39"/>
<dbReference type="GO" id="GO:0005874">
    <property type="term" value="C:microtubule"/>
    <property type="evidence" value="ECO:0007669"/>
    <property type="project" value="UniProtKB-KW"/>
</dbReference>
<dbReference type="GO" id="GO:0005525">
    <property type="term" value="F:GTP binding"/>
    <property type="evidence" value="ECO:0007669"/>
    <property type="project" value="UniProtKB-KW"/>
</dbReference>
<gene>
    <name evidence="5" type="ORF">LOD99_8115</name>
</gene>
<evidence type="ECO:0000256" key="1">
    <source>
        <dbReference type="ARBA" id="ARBA00009636"/>
    </source>
</evidence>
<sequence>MSVTNSPIDLGLDWSYTKTQEHIRNKSLGNYLILRGKDSFLADPGPFEDIKLYSNTTRSSPLLQTRYHVHNYNSYDKHCTLVSNDQLHLAALEVASKSVWKLFHSRAYIHHFTEKGMEEKDIFETFIQAEQVINDYKSLSLPN</sequence>
<protein>
    <submittedName>
        <fullName evidence="5">Tubulin delta chain-like</fullName>
    </submittedName>
</protein>
<evidence type="ECO:0000256" key="4">
    <source>
        <dbReference type="ARBA" id="ARBA00023134"/>
    </source>
</evidence>
<dbReference type="InterPro" id="IPR002967">
    <property type="entry name" value="Delta_tubulin"/>
</dbReference>
<comment type="caution">
    <text evidence="5">The sequence shown here is derived from an EMBL/GenBank/DDBJ whole genome shotgun (WGS) entry which is preliminary data.</text>
</comment>
<name>A0AAV7JI39_9METZ</name>
<organism evidence="5 6">
    <name type="scientific">Oopsacas minuta</name>
    <dbReference type="NCBI Taxonomy" id="111878"/>
    <lineage>
        <taxon>Eukaryota</taxon>
        <taxon>Metazoa</taxon>
        <taxon>Porifera</taxon>
        <taxon>Hexactinellida</taxon>
        <taxon>Hexasterophora</taxon>
        <taxon>Lyssacinosida</taxon>
        <taxon>Leucopsacidae</taxon>
        <taxon>Oopsacas</taxon>
    </lineage>
</organism>
<dbReference type="EMBL" id="JAKMXF010000330">
    <property type="protein sequence ID" value="KAI6648483.1"/>
    <property type="molecule type" value="Genomic_DNA"/>
</dbReference>
<dbReference type="InterPro" id="IPR008280">
    <property type="entry name" value="Tub_FtsZ_C"/>
</dbReference>
<keyword evidence="2" id="KW-0493">Microtubule</keyword>
<dbReference type="InterPro" id="IPR023123">
    <property type="entry name" value="Tubulin_C"/>
</dbReference>
<keyword evidence="3" id="KW-0547">Nucleotide-binding</keyword>
<accession>A0AAV7JI39</accession>
<reference evidence="5 6" key="1">
    <citation type="journal article" date="2023" name="BMC Biol.">
        <title>The compact genome of the sponge Oopsacas minuta (Hexactinellida) is lacking key metazoan core genes.</title>
        <authorList>
            <person name="Santini S."/>
            <person name="Schenkelaars Q."/>
            <person name="Jourda C."/>
            <person name="Duchesne M."/>
            <person name="Belahbib H."/>
            <person name="Rocher C."/>
            <person name="Selva M."/>
            <person name="Riesgo A."/>
            <person name="Vervoort M."/>
            <person name="Leys S.P."/>
            <person name="Kodjabachian L."/>
            <person name="Le Bivic A."/>
            <person name="Borchiellini C."/>
            <person name="Claverie J.M."/>
            <person name="Renard E."/>
        </authorList>
    </citation>
    <scope>NUCLEOTIDE SEQUENCE [LARGE SCALE GENOMIC DNA]</scope>
    <source>
        <strain evidence="5">SPO-2</strain>
    </source>
</reference>